<evidence type="ECO:0000256" key="4">
    <source>
        <dbReference type="ARBA" id="ARBA00022729"/>
    </source>
</evidence>
<dbReference type="PANTHER" id="PTHR32073">
    <property type="entry name" value="GH11358P"/>
    <property type="match status" value="1"/>
</dbReference>
<keyword evidence="4" id="KW-0732">Signal</keyword>
<feature type="transmembrane region" description="Helical" evidence="5">
    <location>
        <begin position="12"/>
        <end position="32"/>
    </location>
</feature>
<evidence type="ECO:0000259" key="6">
    <source>
        <dbReference type="Pfam" id="PF12260"/>
    </source>
</evidence>
<comment type="subcellular location">
    <subcellularLocation>
        <location evidence="1">Secreted</location>
    </subcellularLocation>
</comment>
<comment type="similarity">
    <text evidence="2">Belongs to the DIPK family.</text>
</comment>
<keyword evidence="5" id="KW-1133">Transmembrane helix</keyword>
<reference evidence="7" key="1">
    <citation type="submission" date="2022-12" db="EMBL/GenBank/DDBJ databases">
        <title>Chromosome-level genome assembly of the bean flower thrips Megalurothrips usitatus.</title>
        <authorList>
            <person name="Ma L."/>
            <person name="Liu Q."/>
            <person name="Li H."/>
            <person name="Cai W."/>
        </authorList>
    </citation>
    <scope>NUCLEOTIDE SEQUENCE</scope>
    <source>
        <strain evidence="7">Cailab_2022a</strain>
    </source>
</reference>
<gene>
    <name evidence="7" type="ORF">ONE63_005840</name>
</gene>
<keyword evidence="8" id="KW-1185">Reference proteome</keyword>
<keyword evidence="3" id="KW-0964">Secreted</keyword>
<organism evidence="7 8">
    <name type="scientific">Megalurothrips usitatus</name>
    <name type="common">bean blossom thrips</name>
    <dbReference type="NCBI Taxonomy" id="439358"/>
    <lineage>
        <taxon>Eukaryota</taxon>
        <taxon>Metazoa</taxon>
        <taxon>Ecdysozoa</taxon>
        <taxon>Arthropoda</taxon>
        <taxon>Hexapoda</taxon>
        <taxon>Insecta</taxon>
        <taxon>Pterygota</taxon>
        <taxon>Neoptera</taxon>
        <taxon>Paraneoptera</taxon>
        <taxon>Thysanoptera</taxon>
        <taxon>Terebrantia</taxon>
        <taxon>Thripoidea</taxon>
        <taxon>Thripidae</taxon>
        <taxon>Megalurothrips</taxon>
    </lineage>
</organism>
<evidence type="ECO:0000256" key="1">
    <source>
        <dbReference type="ARBA" id="ARBA00004613"/>
    </source>
</evidence>
<name>A0AAV7XWU0_9NEOP</name>
<comment type="caution">
    <text evidence="7">The sequence shown here is derived from an EMBL/GenBank/DDBJ whole genome shotgun (WGS) entry which is preliminary data.</text>
</comment>
<evidence type="ECO:0000313" key="7">
    <source>
        <dbReference type="EMBL" id="KAJ1531008.1"/>
    </source>
</evidence>
<accession>A0AAV7XWU0</accession>
<dbReference type="InterPro" id="IPR020519">
    <property type="entry name" value="DIPK2A/B"/>
</dbReference>
<evidence type="ECO:0000256" key="5">
    <source>
        <dbReference type="SAM" id="Phobius"/>
    </source>
</evidence>
<sequence length="433" mass="48656">MFLVRGILRKRVFRRIFFAVIFILTLTLLLQVTTKQNVRNLLELDKCPACYGVSLCSDILQGSSEISIVFDFWGRLGLLANALATKNVFSGSLGHQRVIVKRLGDNSELQQMDKNICHTMGINANCGIKMKEVVFRISNLRETVQKLINQSSNINEYRLRLCPSIEHADGLFSPILPKVNGSKPGLLTNDGFTANVWTMLLINPEPLLLQILRAEDGWPVPRYVGACGRIVVTLNAGEPLLDHFDKSWPERAGLALQLLLAADRFTYSHPQFAFYLLDISADNIVVNNEGKLSFVDLEHTLIVDRHPSSLPDVWNESHVSDSYDDCPGCNMFSSDSICHYHTSDHNHYMICQQLLAPGMGSSDNFMPGGLLHSAPILIQKNYPQLETFLLECASGKSTDRIRSARRLRDVLTIVSKESPLFGEQSLTQTWKYF</sequence>
<dbReference type="InterPro" id="IPR022049">
    <property type="entry name" value="FAM69_kinase_dom"/>
</dbReference>
<dbReference type="EMBL" id="JAPTSV010000002">
    <property type="protein sequence ID" value="KAJ1531008.1"/>
    <property type="molecule type" value="Genomic_DNA"/>
</dbReference>
<evidence type="ECO:0000256" key="2">
    <source>
        <dbReference type="ARBA" id="ARBA00006338"/>
    </source>
</evidence>
<dbReference type="PANTHER" id="PTHR32073:SF7">
    <property type="entry name" value="GH11358P"/>
    <property type="match status" value="1"/>
</dbReference>
<proteinExistence type="inferred from homology"/>
<dbReference type="Proteomes" id="UP001075354">
    <property type="component" value="Chromosome 2"/>
</dbReference>
<dbReference type="GO" id="GO:0005576">
    <property type="term" value="C:extracellular region"/>
    <property type="evidence" value="ECO:0007669"/>
    <property type="project" value="UniProtKB-SubCell"/>
</dbReference>
<feature type="domain" description="FAM69 protein-kinase" evidence="6">
    <location>
        <begin position="197"/>
        <end position="393"/>
    </location>
</feature>
<keyword evidence="5" id="KW-0812">Transmembrane</keyword>
<dbReference type="Pfam" id="PF12260">
    <property type="entry name" value="PIP49_C"/>
    <property type="match status" value="1"/>
</dbReference>
<protein>
    <recommendedName>
        <fullName evidence="6">FAM69 protein-kinase domain-containing protein</fullName>
    </recommendedName>
</protein>
<evidence type="ECO:0000256" key="3">
    <source>
        <dbReference type="ARBA" id="ARBA00022525"/>
    </source>
</evidence>
<keyword evidence="5" id="KW-0472">Membrane</keyword>
<dbReference type="AlphaFoldDB" id="A0AAV7XWU0"/>
<evidence type="ECO:0000313" key="8">
    <source>
        <dbReference type="Proteomes" id="UP001075354"/>
    </source>
</evidence>